<proteinExistence type="predicted"/>
<evidence type="ECO:0000313" key="2">
    <source>
        <dbReference type="Proteomes" id="UP001148737"/>
    </source>
</evidence>
<dbReference type="Proteomes" id="UP001148737">
    <property type="component" value="Unassembled WGS sequence"/>
</dbReference>
<gene>
    <name evidence="1" type="ORF">NLG97_g9336</name>
</gene>
<protein>
    <submittedName>
        <fullName evidence="1">Uncharacterized protein</fullName>
    </submittedName>
</protein>
<evidence type="ECO:0000313" key="1">
    <source>
        <dbReference type="EMBL" id="KAJ3475797.1"/>
    </source>
</evidence>
<organism evidence="1 2">
    <name type="scientific">Lecanicillium saksenae</name>
    <dbReference type="NCBI Taxonomy" id="468837"/>
    <lineage>
        <taxon>Eukaryota</taxon>
        <taxon>Fungi</taxon>
        <taxon>Dikarya</taxon>
        <taxon>Ascomycota</taxon>
        <taxon>Pezizomycotina</taxon>
        <taxon>Sordariomycetes</taxon>
        <taxon>Hypocreomycetidae</taxon>
        <taxon>Hypocreales</taxon>
        <taxon>Cordycipitaceae</taxon>
        <taxon>Lecanicillium</taxon>
    </lineage>
</organism>
<dbReference type="EMBL" id="JANAKD010001898">
    <property type="protein sequence ID" value="KAJ3475797.1"/>
    <property type="molecule type" value="Genomic_DNA"/>
</dbReference>
<sequence>MVWQFLAWTAGTFFFVFFCYLLRPLEYFPITFFTAIAAAFIIFDPREWMLQSYFEAHEFLLHMPINDFLEQYFHTFVTIISALWFVLSPTPLLPKHTLARPVLTLSRAHRLLNRTLQTLLKPVPDLINILGVDIPEPPDVCLAGIRSDAATLSWSRPPSSKPVQKYSIQVNGVHVGDSPGNEVAITVTGLKPNHFYNIRVVAVAPNNFQSAGPVIRLRTFGKDGKPQLGNSRLPTNFAPDEYRRGSTDDGDDSDSPSGPLPSLEAAPVLDGAISVVRDTNGSLTSQRRNTINRRHSPSVASSDRPQLKHQGSDEPELSLDELTKRFESIRKEIEDTLAQYAKDEADSKLQEDDLKREKERKRLTLKEKEEHTAHLKAQVRTSMEQMRAAEKERAKKEQSLKDKEAKKTKVQESITKLEQEIERMKNERKKFQAQKSDLLQKQDKEVRSLDDANKELQDKCTELESELKEKGKQLQDLKATRELLPGADDQQWKEEDERLAAEWDANRRDIHSRLVSELKLAHQLDQQIQTLNEQVAIALQQQSVYYQQPGPVSLEYDNSMPVQQKRLSANGSSLREQGTPSPHPLPTSEAGYPPPAGFVHAPFPPRLFMDDPDPMEEPHAEAEFKIASGPLSPLAQTLLPSNIFDEMEDQDDEDMGGPYIRDSIGITEDDPQSPASSSPSYRAFSSPHGSNNNLPYSPYAEAAERSSLNVNQAPNSPAASSHRLSSLFSTFQRHRGTKPIDEGPPLGSLKSGQSQSFPRGTEEFESNEPRRRLNFPWVGRSSTGPEGTIGGHFSLGGRRLNPIKPPNGLDRDPDSRPASIASADMPRPSTDSGSIWGQPGDGTGPMNRLWQPADGRWPSRSNSRRPSIHGPGSLLTTTLASADDEILDDYDLMHKSASQVGVIGSGHPATARFMNQRLNPNAPTFMGNFFRKDRSKSRDPMPSLELPINTDDSPSESRISRDTQSIHTQTSISVSESHESLTLDGSLSNAASDMNSLAGSVSKDPENKVKKLFRKGSSSKFSLSSRLGKESGGLFKKGPGSTANSDKNMSADQRSSIGDVDDMGEEMQFGRSYDSMSSVPALGSKASKDGSQSRIGSWRFSKKKKGKDAPPKESLEVDRSMDHE</sequence>
<name>A0ACC1QGI2_9HYPO</name>
<accession>A0ACC1QGI2</accession>
<comment type="caution">
    <text evidence="1">The sequence shown here is derived from an EMBL/GenBank/DDBJ whole genome shotgun (WGS) entry which is preliminary data.</text>
</comment>
<reference evidence="1" key="1">
    <citation type="submission" date="2022-07" db="EMBL/GenBank/DDBJ databases">
        <title>Genome Sequence of Lecanicillium saksenae.</title>
        <authorList>
            <person name="Buettner E."/>
        </authorList>
    </citation>
    <scope>NUCLEOTIDE SEQUENCE</scope>
    <source>
        <strain evidence="1">VT-O1</strain>
    </source>
</reference>
<keyword evidence="2" id="KW-1185">Reference proteome</keyword>